<accession>A0AAW9QQL2</accession>
<dbReference type="RefSeq" id="WP_332863334.1">
    <property type="nucleotide sequence ID" value="NZ_JBAFSM010000002.1"/>
</dbReference>
<dbReference type="Proteomes" id="UP001328733">
    <property type="component" value="Unassembled WGS sequence"/>
</dbReference>
<evidence type="ECO:0000313" key="2">
    <source>
        <dbReference type="Proteomes" id="UP001328733"/>
    </source>
</evidence>
<proteinExistence type="predicted"/>
<dbReference type="EMBL" id="JBAFSM010000002">
    <property type="protein sequence ID" value="MEG3435886.1"/>
    <property type="molecule type" value="Genomic_DNA"/>
</dbReference>
<organism evidence="1 2">
    <name type="scientific">Pannus brasiliensis CCIBt3594</name>
    <dbReference type="NCBI Taxonomy" id="1427578"/>
    <lineage>
        <taxon>Bacteria</taxon>
        <taxon>Bacillati</taxon>
        <taxon>Cyanobacteriota</taxon>
        <taxon>Cyanophyceae</taxon>
        <taxon>Oscillatoriophycideae</taxon>
        <taxon>Chroococcales</taxon>
        <taxon>Microcystaceae</taxon>
        <taxon>Pannus</taxon>
    </lineage>
</organism>
<sequence length="103" mass="11500">MPTKNYREDLLARLADADYASRYLKAAWDETLRDGNREAFLLALQNLVDATNLDREKTGKADVSEAPFDALSTDKGYPTLETLVSVLNSVGLTIDFPPVSRHR</sequence>
<evidence type="ECO:0000313" key="1">
    <source>
        <dbReference type="EMBL" id="MEG3435886.1"/>
    </source>
</evidence>
<protein>
    <recommendedName>
        <fullName evidence="3">Transcriptional regulator</fullName>
    </recommendedName>
</protein>
<keyword evidence="2" id="KW-1185">Reference proteome</keyword>
<reference evidence="1 2" key="1">
    <citation type="submission" date="2024-01" db="EMBL/GenBank/DDBJ databases">
        <title>Genomic insights into the taxonomy and metabolism of the cyanobacterium Pannus brasiliensis CCIBt3594.</title>
        <authorList>
            <person name="Machado M."/>
            <person name="Botero N.B."/>
            <person name="Andreote A.P.D."/>
            <person name="Feitosa A.M.T."/>
            <person name="Popin R."/>
            <person name="Sivonen K."/>
            <person name="Fiore M.F."/>
        </authorList>
    </citation>
    <scope>NUCLEOTIDE SEQUENCE [LARGE SCALE GENOMIC DNA]</scope>
    <source>
        <strain evidence="1 2">CCIBt3594</strain>
    </source>
</reference>
<name>A0AAW9QQL2_9CHRO</name>
<gene>
    <name evidence="1" type="ORF">V0288_02040</name>
</gene>
<comment type="caution">
    <text evidence="1">The sequence shown here is derived from an EMBL/GenBank/DDBJ whole genome shotgun (WGS) entry which is preliminary data.</text>
</comment>
<evidence type="ECO:0008006" key="3">
    <source>
        <dbReference type="Google" id="ProtNLM"/>
    </source>
</evidence>
<dbReference type="AlphaFoldDB" id="A0AAW9QQL2"/>